<keyword evidence="2" id="KW-0238">DNA-binding</keyword>
<keyword evidence="1" id="KW-0229">DNA integration</keyword>
<name>A0A382F2J5_9ZZZZ</name>
<dbReference type="InterPro" id="IPR009061">
    <property type="entry name" value="DNA-bd_dom_put_sf"/>
</dbReference>
<dbReference type="NCBIfam" id="NF033518">
    <property type="entry name" value="transpos_IS607"/>
    <property type="match status" value="1"/>
</dbReference>
<dbReference type="PANTHER" id="PTHR36172">
    <property type="match status" value="1"/>
</dbReference>
<protein>
    <recommendedName>
        <fullName evidence="4">Resolvase/invertase-type recombinase catalytic domain-containing protein</fullName>
    </recommendedName>
</protein>
<sequence>MYVSQKEACKFFGVSTSTLRRWDKQNKIKTIRTPSNYRRYDISSVKQTKNKNSIVMSKKKMCYCRVSSKKQMDDLERQKDYLKSKYPNHEIISDIGSGINWKRKGLLSILEQSNNGLIEEVVVAHKDRLARFAFELIQWLLEKNGCKLVVLNEPISEEEKLTDDILSIIHIFSCRKMGMRKYKKDGKSKDKTQDFKN</sequence>
<dbReference type="InterPro" id="IPR006118">
    <property type="entry name" value="Recombinase_CS"/>
</dbReference>
<evidence type="ECO:0000256" key="2">
    <source>
        <dbReference type="ARBA" id="ARBA00023125"/>
    </source>
</evidence>
<evidence type="ECO:0000259" key="4">
    <source>
        <dbReference type="PROSITE" id="PS51736"/>
    </source>
</evidence>
<dbReference type="InterPro" id="IPR041718">
    <property type="entry name" value="IS607_transposase-like"/>
</dbReference>
<reference evidence="5" key="1">
    <citation type="submission" date="2018-05" db="EMBL/GenBank/DDBJ databases">
        <authorList>
            <person name="Lanie J.A."/>
            <person name="Ng W.-L."/>
            <person name="Kazmierczak K.M."/>
            <person name="Andrzejewski T.M."/>
            <person name="Davidsen T.M."/>
            <person name="Wayne K.J."/>
            <person name="Tettelin H."/>
            <person name="Glass J.I."/>
            <person name="Rusch D."/>
            <person name="Podicherti R."/>
            <person name="Tsui H.-C.T."/>
            <person name="Winkler M.E."/>
        </authorList>
    </citation>
    <scope>NUCLEOTIDE SEQUENCE</scope>
</reference>
<dbReference type="SUPFAM" id="SSF46955">
    <property type="entry name" value="Putative DNA-binding domain"/>
    <property type="match status" value="1"/>
</dbReference>
<dbReference type="PANTHER" id="PTHR36172:SF1">
    <property type="entry name" value="RESOLVASE-RELATED"/>
    <property type="match status" value="1"/>
</dbReference>
<evidence type="ECO:0000256" key="1">
    <source>
        <dbReference type="ARBA" id="ARBA00022908"/>
    </source>
</evidence>
<dbReference type="SMART" id="SM00857">
    <property type="entry name" value="Resolvase"/>
    <property type="match status" value="1"/>
</dbReference>
<dbReference type="InterPro" id="IPR051491">
    <property type="entry name" value="Recombinase/Transposase-rel"/>
</dbReference>
<dbReference type="PROSITE" id="PS51736">
    <property type="entry name" value="RECOMBINASES_3"/>
    <property type="match status" value="1"/>
</dbReference>
<dbReference type="PROSITE" id="PS00397">
    <property type="entry name" value="RECOMBINASES_1"/>
    <property type="match status" value="1"/>
</dbReference>
<dbReference type="InterPro" id="IPR006119">
    <property type="entry name" value="Resolv_N"/>
</dbReference>
<dbReference type="Gene3D" id="3.40.50.1390">
    <property type="entry name" value="Resolvase, N-terminal catalytic domain"/>
    <property type="match status" value="1"/>
</dbReference>
<evidence type="ECO:0000256" key="3">
    <source>
        <dbReference type="ARBA" id="ARBA00023172"/>
    </source>
</evidence>
<dbReference type="Gene3D" id="1.10.1660.10">
    <property type="match status" value="1"/>
</dbReference>
<dbReference type="InterPro" id="IPR036162">
    <property type="entry name" value="Resolvase-like_N_sf"/>
</dbReference>
<accession>A0A382F2J5</accession>
<organism evidence="5">
    <name type="scientific">marine metagenome</name>
    <dbReference type="NCBI Taxonomy" id="408172"/>
    <lineage>
        <taxon>unclassified sequences</taxon>
        <taxon>metagenomes</taxon>
        <taxon>ecological metagenomes</taxon>
    </lineage>
</organism>
<dbReference type="SUPFAM" id="SSF53041">
    <property type="entry name" value="Resolvase-like"/>
    <property type="match status" value="1"/>
</dbReference>
<dbReference type="GO" id="GO:0015074">
    <property type="term" value="P:DNA integration"/>
    <property type="evidence" value="ECO:0007669"/>
    <property type="project" value="UniProtKB-KW"/>
</dbReference>
<dbReference type="GO" id="GO:0006355">
    <property type="term" value="P:regulation of DNA-templated transcription"/>
    <property type="evidence" value="ECO:0007669"/>
    <property type="project" value="InterPro"/>
</dbReference>
<dbReference type="EMBL" id="UINC01047306">
    <property type="protein sequence ID" value="SVB56423.1"/>
    <property type="molecule type" value="Genomic_DNA"/>
</dbReference>
<keyword evidence="3" id="KW-0233">DNA recombination</keyword>
<dbReference type="Pfam" id="PF00239">
    <property type="entry name" value="Resolvase"/>
    <property type="match status" value="1"/>
</dbReference>
<dbReference type="GO" id="GO:0003677">
    <property type="term" value="F:DNA binding"/>
    <property type="evidence" value="ECO:0007669"/>
    <property type="project" value="UniProtKB-KW"/>
</dbReference>
<dbReference type="InterPro" id="IPR048046">
    <property type="entry name" value="Transpos_IS607"/>
</dbReference>
<feature type="domain" description="Resolvase/invertase-type recombinase catalytic" evidence="4">
    <location>
        <begin position="59"/>
        <end position="197"/>
    </location>
</feature>
<dbReference type="InterPro" id="IPR000551">
    <property type="entry name" value="MerR-type_HTH_dom"/>
</dbReference>
<dbReference type="Gene3D" id="1.10.287.2170">
    <property type="match status" value="1"/>
</dbReference>
<dbReference type="CDD" id="cd04762">
    <property type="entry name" value="HTH_MerR-trunc"/>
    <property type="match status" value="1"/>
</dbReference>
<dbReference type="Pfam" id="PF00376">
    <property type="entry name" value="MerR"/>
    <property type="match status" value="1"/>
</dbReference>
<dbReference type="CDD" id="cd03769">
    <property type="entry name" value="SR_IS607_transposase_like"/>
    <property type="match status" value="1"/>
</dbReference>
<gene>
    <name evidence="5" type="ORF">METZ01_LOCUS209277</name>
</gene>
<evidence type="ECO:0000313" key="5">
    <source>
        <dbReference type="EMBL" id="SVB56423.1"/>
    </source>
</evidence>
<dbReference type="GO" id="GO:0000150">
    <property type="term" value="F:DNA strand exchange activity"/>
    <property type="evidence" value="ECO:0007669"/>
    <property type="project" value="InterPro"/>
</dbReference>
<proteinExistence type="predicted"/>
<dbReference type="AlphaFoldDB" id="A0A382F2J5"/>